<dbReference type="PANTHER" id="PTHR30329:SF21">
    <property type="entry name" value="LIPOPROTEIN YIAD-RELATED"/>
    <property type="match status" value="1"/>
</dbReference>
<feature type="region of interest" description="Disordered" evidence="5">
    <location>
        <begin position="328"/>
        <end position="523"/>
    </location>
</feature>
<dbReference type="Gene3D" id="4.10.1080.10">
    <property type="entry name" value="TSP type-3 repeat"/>
    <property type="match status" value="2"/>
</dbReference>
<proteinExistence type="predicted"/>
<evidence type="ECO:0000256" key="6">
    <source>
        <dbReference type="SAM" id="SignalP"/>
    </source>
</evidence>
<feature type="compositionally biased region" description="Basic and acidic residues" evidence="5">
    <location>
        <begin position="364"/>
        <end position="376"/>
    </location>
</feature>
<feature type="compositionally biased region" description="Acidic residues" evidence="5">
    <location>
        <begin position="442"/>
        <end position="460"/>
    </location>
</feature>
<dbReference type="InterPro" id="IPR050330">
    <property type="entry name" value="Bact_OuterMem_StrucFunc"/>
</dbReference>
<dbReference type="PRINTS" id="PR01021">
    <property type="entry name" value="OMPADOMAIN"/>
</dbReference>
<dbReference type="Pfam" id="PF00691">
    <property type="entry name" value="OmpA"/>
    <property type="match status" value="1"/>
</dbReference>
<dbReference type="InterPro" id="IPR006690">
    <property type="entry name" value="OMPA-like_CS"/>
</dbReference>
<name>A0A6N7Q0Z6_9BACT</name>
<keyword evidence="3" id="KW-0998">Cell outer membrane</keyword>
<dbReference type="GO" id="GO:0009279">
    <property type="term" value="C:cell outer membrane"/>
    <property type="evidence" value="ECO:0007669"/>
    <property type="project" value="UniProtKB-SubCell"/>
</dbReference>
<feature type="compositionally biased region" description="Acidic residues" evidence="5">
    <location>
        <begin position="349"/>
        <end position="363"/>
    </location>
</feature>
<feature type="signal peptide" evidence="6">
    <location>
        <begin position="1"/>
        <end position="27"/>
    </location>
</feature>
<evidence type="ECO:0000256" key="4">
    <source>
        <dbReference type="PROSITE-ProRule" id="PRU00473"/>
    </source>
</evidence>
<dbReference type="GO" id="GO:0005509">
    <property type="term" value="F:calcium ion binding"/>
    <property type="evidence" value="ECO:0007669"/>
    <property type="project" value="InterPro"/>
</dbReference>
<keyword evidence="6" id="KW-0732">Signal</keyword>
<organism evidence="8 9">
    <name type="scientific">Polyangium spumosum</name>
    <dbReference type="NCBI Taxonomy" id="889282"/>
    <lineage>
        <taxon>Bacteria</taxon>
        <taxon>Pseudomonadati</taxon>
        <taxon>Myxococcota</taxon>
        <taxon>Polyangia</taxon>
        <taxon>Polyangiales</taxon>
        <taxon>Polyangiaceae</taxon>
        <taxon>Polyangium</taxon>
    </lineage>
</organism>
<dbReference type="PROSITE" id="PS51123">
    <property type="entry name" value="OMPA_2"/>
    <property type="match status" value="1"/>
</dbReference>
<gene>
    <name evidence="8" type="ORF">GF068_38270</name>
</gene>
<sequence length="661" mass="69863">MRTRLSPRLLTLLGLASVSLVPTAALAQQSAADGAKEGEFSVQRFEAAPGSKNYLTVEGARMDAAMGFTAGVMVNYANKPFVVKSCRAQTDCSAPNATTEDVPVINDMFTADVLASLTPVPMVQIGLRLPVTYVSGSGIDLADGGPADGGLKAFGVGDATLEGKFRFFGDPKTSAVVLGGAVDVSAPLGTITAKDKYIGNSMPITAGGRLIFDGSFGPVSFGLNLRGVYRPEARLGSTVVGPFEFRYGAAVGYRVSPTVRVLAEGFGGTKFSSQNGTNSLEVDGAIQITPLSLPVAFTLGGGGGVLQGVGVPLFRALGGVAFVAEVGDEDGDGINDKDDKCPSIAEDKDGFEDDDGCLEDDNDQDKVPDLQDKCPLKPETINGLQDDDGCPDELPDKDKDGIGDADDKCPDDFGKMRVKEFYGCPDKDQDGIADKADGCPDQPEDTDGFADTDGCPDPDNDGDKINDELDECIEQPEVYNGFKDTDGCPDESPDSDKDGIPDEKDKCPQKPENLNGFEDMDGCPDKGPSLVQITEDDVKILQRVDFATNSDKIQGATSFAVLNAVASVLEIHKEIFLVEIAGHTDNVGKVEENRALSQKRAEAVVKYLVDKGIDKARLVAKGYGPDKPIGDNKFAAGRQKNRRVEFNILKSAKKTQAAPPP</sequence>
<reference evidence="8 9" key="1">
    <citation type="submission" date="2019-10" db="EMBL/GenBank/DDBJ databases">
        <title>A soil myxobacterium in the family Polyangiaceae.</title>
        <authorList>
            <person name="Li Y."/>
            <person name="Wang J."/>
        </authorList>
    </citation>
    <scope>NUCLEOTIDE SEQUENCE [LARGE SCALE GENOMIC DNA]</scope>
    <source>
        <strain evidence="8 9">DSM 14734</strain>
    </source>
</reference>
<dbReference type="PROSITE" id="PS01068">
    <property type="entry name" value="OMPA_1"/>
    <property type="match status" value="1"/>
</dbReference>
<dbReference type="PANTHER" id="PTHR30329">
    <property type="entry name" value="STATOR ELEMENT OF FLAGELLAR MOTOR COMPLEX"/>
    <property type="match status" value="1"/>
</dbReference>
<feature type="compositionally biased region" description="Basic and acidic residues" evidence="5">
    <location>
        <begin position="394"/>
        <end position="438"/>
    </location>
</feature>
<evidence type="ECO:0000256" key="5">
    <source>
        <dbReference type="SAM" id="MobiDB-lite"/>
    </source>
</evidence>
<keyword evidence="2 4" id="KW-0472">Membrane</keyword>
<feature type="compositionally biased region" description="Basic and acidic residues" evidence="5">
    <location>
        <begin position="334"/>
        <end position="348"/>
    </location>
</feature>
<accession>A0A6N7Q0Z6</accession>
<dbReference type="CDD" id="cd07185">
    <property type="entry name" value="OmpA_C-like"/>
    <property type="match status" value="1"/>
</dbReference>
<dbReference type="InterPro" id="IPR006665">
    <property type="entry name" value="OmpA-like"/>
</dbReference>
<comment type="caution">
    <text evidence="8">The sequence shown here is derived from an EMBL/GenBank/DDBJ whole genome shotgun (WGS) entry which is preliminary data.</text>
</comment>
<dbReference type="InterPro" id="IPR036737">
    <property type="entry name" value="OmpA-like_sf"/>
</dbReference>
<feature type="chain" id="PRO_5026769178" evidence="6">
    <location>
        <begin position="28"/>
        <end position="661"/>
    </location>
</feature>
<evidence type="ECO:0000313" key="9">
    <source>
        <dbReference type="Proteomes" id="UP000440224"/>
    </source>
</evidence>
<dbReference type="OrthoDB" id="5484889at2"/>
<dbReference type="InterPro" id="IPR028974">
    <property type="entry name" value="TSP_type-3_rpt"/>
</dbReference>
<dbReference type="EMBL" id="WJIE01000020">
    <property type="protein sequence ID" value="MRG97729.1"/>
    <property type="molecule type" value="Genomic_DNA"/>
</dbReference>
<evidence type="ECO:0000256" key="1">
    <source>
        <dbReference type="ARBA" id="ARBA00004442"/>
    </source>
</evidence>
<dbReference type="Gene3D" id="3.30.1330.60">
    <property type="entry name" value="OmpA-like domain"/>
    <property type="match status" value="1"/>
</dbReference>
<dbReference type="AlphaFoldDB" id="A0A6N7Q0Z6"/>
<dbReference type="SUPFAM" id="SSF103088">
    <property type="entry name" value="OmpA-like"/>
    <property type="match status" value="1"/>
</dbReference>
<dbReference type="InterPro" id="IPR006664">
    <property type="entry name" value="OMP_bac"/>
</dbReference>
<dbReference type="Proteomes" id="UP000440224">
    <property type="component" value="Unassembled WGS sequence"/>
</dbReference>
<dbReference type="RefSeq" id="WP_153824508.1">
    <property type="nucleotide sequence ID" value="NZ_WJIE01000020.1"/>
</dbReference>
<keyword evidence="9" id="KW-1185">Reference proteome</keyword>
<evidence type="ECO:0000313" key="8">
    <source>
        <dbReference type="EMBL" id="MRG97729.1"/>
    </source>
</evidence>
<feature type="domain" description="OmpA-like" evidence="7">
    <location>
        <begin position="533"/>
        <end position="652"/>
    </location>
</feature>
<evidence type="ECO:0000256" key="2">
    <source>
        <dbReference type="ARBA" id="ARBA00023136"/>
    </source>
</evidence>
<evidence type="ECO:0000256" key="3">
    <source>
        <dbReference type="ARBA" id="ARBA00023237"/>
    </source>
</evidence>
<feature type="compositionally biased region" description="Basic and acidic residues" evidence="5">
    <location>
        <begin position="494"/>
        <end position="509"/>
    </location>
</feature>
<comment type="subcellular location">
    <subcellularLocation>
        <location evidence="1">Cell outer membrane</location>
    </subcellularLocation>
</comment>
<dbReference type="PRINTS" id="PR01023">
    <property type="entry name" value="NAFLGMOTY"/>
</dbReference>
<evidence type="ECO:0000259" key="7">
    <source>
        <dbReference type="PROSITE" id="PS51123"/>
    </source>
</evidence>
<protein>
    <submittedName>
        <fullName evidence="8">OmpA family protein</fullName>
    </submittedName>
</protein>